<dbReference type="PANTHER" id="PTHR24421:SF10">
    <property type="entry name" value="NITRATE_NITRITE SENSOR PROTEIN NARQ"/>
    <property type="match status" value="1"/>
</dbReference>
<evidence type="ECO:0000256" key="4">
    <source>
        <dbReference type="ARBA" id="ARBA00022679"/>
    </source>
</evidence>
<name>A0ABX7SX83_9FLAO</name>
<protein>
    <recommendedName>
        <fullName evidence="2">histidine kinase</fullName>
        <ecNumber evidence="2">2.7.13.3</ecNumber>
    </recommendedName>
</protein>
<dbReference type="EMBL" id="CP071795">
    <property type="protein sequence ID" value="QTD37591.1"/>
    <property type="molecule type" value="Genomic_DNA"/>
</dbReference>
<keyword evidence="6 12" id="KW-0418">Kinase</keyword>
<evidence type="ECO:0000313" key="13">
    <source>
        <dbReference type="Proteomes" id="UP000663935"/>
    </source>
</evidence>
<keyword evidence="13" id="KW-1185">Reference proteome</keyword>
<dbReference type="InterPro" id="IPR036890">
    <property type="entry name" value="HATPase_C_sf"/>
</dbReference>
<sequence>MKNKFLYLVLLFFVSGCFSIISQNKEDSLFVNKEFFYNLKLLEFKKAKQNYQQNFREDLKSYYQIFILKDTTYQFPIKPKAIDFLNFGLHTIQFKNDRVNAFKYYLKALEICNSVENKELEKTILRKILDLYLKGNLQNDNDYLNYLNKYKAVCKDNYDLLYYYSFYYQLKSQTEIYNEKVSKNQEIYNKIFVSYDSLVNNYNFNKLLIFYYRDKGNYIIRNNPKIAKKYYEKQLKKCFDDVFYKQIKYIIYCNLSRICSLLNKHKEGLSYLKEAQKYNDNNIKNELALAIYKANHYAKLKQLDSAFFFSEKSRNLIYLYNFQKHNTEVSKIKVELDTEKKEKENLQLKQKNLETEAKRIKNRNFLIGSLLFIVLAGTIAILALKNSKRKQKLLEQEKELETQKNLTLLKEQELATINAMVDGQEKERKRIAEDLHDNLGSVLATLKLHFENLQINTKRKKINQEELFNKTESLIDEAYLKVRSIAHAKNAGVIANQGLLTAVQMMAEKISSAEKIYIEVVHFGLNKRLENSLEITVFRIVQELITNILKHAEATNATINISVYDKNLNIIVEDNGKGFQTKNTSSKDGMGIGSIKTRIAHLNGTFEIDTTIGKGSSVIIDIPIA</sequence>
<dbReference type="SMART" id="SM00387">
    <property type="entry name" value="HATPase_c"/>
    <property type="match status" value="1"/>
</dbReference>
<dbReference type="InterPro" id="IPR011990">
    <property type="entry name" value="TPR-like_helical_dom_sf"/>
</dbReference>
<evidence type="ECO:0000259" key="11">
    <source>
        <dbReference type="PROSITE" id="PS50109"/>
    </source>
</evidence>
<dbReference type="RefSeq" id="WP_207971757.1">
    <property type="nucleotide sequence ID" value="NZ_CP071795.1"/>
</dbReference>
<feature type="coiled-coil region" evidence="9">
    <location>
        <begin position="329"/>
        <end position="404"/>
    </location>
</feature>
<dbReference type="InterPro" id="IPR005467">
    <property type="entry name" value="His_kinase_dom"/>
</dbReference>
<reference evidence="12 13" key="1">
    <citation type="submission" date="2021-03" db="EMBL/GenBank/DDBJ databases">
        <title>Complete genome of Polaribacter_sp.G4M1.</title>
        <authorList>
            <person name="Jeong S.W."/>
            <person name="Bae J.W."/>
        </authorList>
    </citation>
    <scope>NUCLEOTIDE SEQUENCE [LARGE SCALE GENOMIC DNA]</scope>
    <source>
        <strain evidence="12 13">G4M1</strain>
    </source>
</reference>
<gene>
    <name evidence="12" type="ORF">JL193_16220</name>
</gene>
<dbReference type="InterPro" id="IPR003594">
    <property type="entry name" value="HATPase_dom"/>
</dbReference>
<dbReference type="Pfam" id="PF07730">
    <property type="entry name" value="HisKA_3"/>
    <property type="match status" value="1"/>
</dbReference>
<evidence type="ECO:0000256" key="7">
    <source>
        <dbReference type="ARBA" id="ARBA00022840"/>
    </source>
</evidence>
<evidence type="ECO:0000256" key="8">
    <source>
        <dbReference type="ARBA" id="ARBA00023012"/>
    </source>
</evidence>
<dbReference type="EC" id="2.7.13.3" evidence="2"/>
<feature type="transmembrane region" description="Helical" evidence="10">
    <location>
        <begin position="365"/>
        <end position="384"/>
    </location>
</feature>
<keyword evidence="9" id="KW-0175">Coiled coil</keyword>
<dbReference type="Pfam" id="PF02518">
    <property type="entry name" value="HATPase_c"/>
    <property type="match status" value="1"/>
</dbReference>
<dbReference type="PANTHER" id="PTHR24421">
    <property type="entry name" value="NITRATE/NITRITE SENSOR PROTEIN NARX-RELATED"/>
    <property type="match status" value="1"/>
</dbReference>
<dbReference type="Gene3D" id="3.30.565.10">
    <property type="entry name" value="Histidine kinase-like ATPase, C-terminal domain"/>
    <property type="match status" value="1"/>
</dbReference>
<dbReference type="SUPFAM" id="SSF55874">
    <property type="entry name" value="ATPase domain of HSP90 chaperone/DNA topoisomerase II/histidine kinase"/>
    <property type="match status" value="1"/>
</dbReference>
<evidence type="ECO:0000256" key="6">
    <source>
        <dbReference type="ARBA" id="ARBA00022777"/>
    </source>
</evidence>
<dbReference type="PROSITE" id="PS50109">
    <property type="entry name" value="HIS_KIN"/>
    <property type="match status" value="1"/>
</dbReference>
<keyword evidence="7" id="KW-0067">ATP-binding</keyword>
<keyword evidence="3" id="KW-0597">Phosphoprotein</keyword>
<dbReference type="PROSITE" id="PS51257">
    <property type="entry name" value="PROKAR_LIPOPROTEIN"/>
    <property type="match status" value="1"/>
</dbReference>
<keyword evidence="10" id="KW-0812">Transmembrane</keyword>
<dbReference type="CDD" id="cd16917">
    <property type="entry name" value="HATPase_UhpB-NarQ-NarX-like"/>
    <property type="match status" value="1"/>
</dbReference>
<keyword evidence="8" id="KW-0902">Two-component regulatory system</keyword>
<keyword evidence="5" id="KW-0547">Nucleotide-binding</keyword>
<evidence type="ECO:0000256" key="1">
    <source>
        <dbReference type="ARBA" id="ARBA00000085"/>
    </source>
</evidence>
<evidence type="ECO:0000256" key="3">
    <source>
        <dbReference type="ARBA" id="ARBA00022553"/>
    </source>
</evidence>
<keyword evidence="10" id="KW-0472">Membrane</keyword>
<dbReference type="InterPro" id="IPR011712">
    <property type="entry name" value="Sig_transdc_His_kin_sub3_dim/P"/>
</dbReference>
<evidence type="ECO:0000256" key="10">
    <source>
        <dbReference type="SAM" id="Phobius"/>
    </source>
</evidence>
<dbReference type="Gene3D" id="1.20.5.1930">
    <property type="match status" value="1"/>
</dbReference>
<evidence type="ECO:0000256" key="5">
    <source>
        <dbReference type="ARBA" id="ARBA00022741"/>
    </source>
</evidence>
<dbReference type="SUPFAM" id="SSF48452">
    <property type="entry name" value="TPR-like"/>
    <property type="match status" value="1"/>
</dbReference>
<keyword evidence="10" id="KW-1133">Transmembrane helix</keyword>
<dbReference type="Proteomes" id="UP000663935">
    <property type="component" value="Chromosome"/>
</dbReference>
<evidence type="ECO:0000313" key="12">
    <source>
        <dbReference type="EMBL" id="QTD37591.1"/>
    </source>
</evidence>
<accession>A0ABX7SX83</accession>
<dbReference type="GO" id="GO:0016301">
    <property type="term" value="F:kinase activity"/>
    <property type="evidence" value="ECO:0007669"/>
    <property type="project" value="UniProtKB-KW"/>
</dbReference>
<evidence type="ECO:0000256" key="9">
    <source>
        <dbReference type="SAM" id="Coils"/>
    </source>
</evidence>
<proteinExistence type="predicted"/>
<organism evidence="12 13">
    <name type="scientific">Polaribacter batillariae</name>
    <dbReference type="NCBI Taxonomy" id="2808900"/>
    <lineage>
        <taxon>Bacteria</taxon>
        <taxon>Pseudomonadati</taxon>
        <taxon>Bacteroidota</taxon>
        <taxon>Flavobacteriia</taxon>
        <taxon>Flavobacteriales</taxon>
        <taxon>Flavobacteriaceae</taxon>
    </lineage>
</organism>
<keyword evidence="4" id="KW-0808">Transferase</keyword>
<comment type="catalytic activity">
    <reaction evidence="1">
        <text>ATP + protein L-histidine = ADP + protein N-phospho-L-histidine.</text>
        <dbReference type="EC" id="2.7.13.3"/>
    </reaction>
</comment>
<dbReference type="InterPro" id="IPR050482">
    <property type="entry name" value="Sensor_HK_TwoCompSys"/>
</dbReference>
<evidence type="ECO:0000256" key="2">
    <source>
        <dbReference type="ARBA" id="ARBA00012438"/>
    </source>
</evidence>
<feature type="domain" description="Histidine kinase" evidence="11">
    <location>
        <begin position="539"/>
        <end position="625"/>
    </location>
</feature>